<protein>
    <submittedName>
        <fullName evidence="2">UDP-glucuronate:glycolipid 2-beta-glucuronosyltransferase</fullName>
    </submittedName>
</protein>
<dbReference type="OrthoDB" id="495599at2"/>
<feature type="domain" description="Glucuronosyltransferase GumK N-terminal" evidence="1">
    <location>
        <begin position="19"/>
        <end position="185"/>
    </location>
</feature>
<comment type="caution">
    <text evidence="2">The sequence shown here is derived from an EMBL/GenBank/DDBJ whole genome shotgun (WGS) entry which is preliminary data.</text>
</comment>
<evidence type="ECO:0000313" key="2">
    <source>
        <dbReference type="EMBL" id="GEP30014.1"/>
    </source>
</evidence>
<organism evidence="2 3">
    <name type="scientific">Sulfuriferula plumbiphila</name>
    <dbReference type="NCBI Taxonomy" id="171865"/>
    <lineage>
        <taxon>Bacteria</taxon>
        <taxon>Pseudomonadati</taxon>
        <taxon>Pseudomonadota</taxon>
        <taxon>Betaproteobacteria</taxon>
        <taxon>Nitrosomonadales</taxon>
        <taxon>Sulfuricellaceae</taxon>
        <taxon>Sulfuriferula</taxon>
    </lineage>
</organism>
<accession>A0A512L6A8</accession>
<dbReference type="SUPFAM" id="SSF53756">
    <property type="entry name" value="UDP-Glycosyltransferase/glycogen phosphorylase"/>
    <property type="match status" value="1"/>
</dbReference>
<name>A0A512L6A8_9PROT</name>
<keyword evidence="2" id="KW-0808">Transferase</keyword>
<dbReference type="Pfam" id="PF22059">
    <property type="entry name" value="GumK_N"/>
    <property type="match status" value="1"/>
</dbReference>
<dbReference type="RefSeq" id="WP_147071676.1">
    <property type="nucleotide sequence ID" value="NZ_AP021884.1"/>
</dbReference>
<sequence length="380" mass="42564">MNGNNETNEKNTVPQNFLLITALDYRTPRKANLHFIADELVKRGTTRFFSLRYSMLSRYKADPRACIDASANRKEVFNGAECFLWKTLIHPFNTRKKPLRPLENLFFGWYKNNPSAVLVEWMEQADVIFFESGSAPIFFDLACQVNPGASKTYIASDDLDTINVAEYVRKCFDRAAPNMTAICLPSRVLSSAMPETANKHFVPHGIDHSIAGDADPSPYAAGRHAVSVGSMLFDPSFFQIASRQFPDITFHVIGSGHVRQGYGKNVRVYDEMKYRDTLRYIKHADFGIAPYKAEAVPAYLADTSMKLMQYDFFGLPAVCPMPAVGSYASRFGYHPGNAASIESAIRAALAAPHVPSRRHLSWAQVVDRLIGPQRFGDTRL</sequence>
<proteinExistence type="predicted"/>
<dbReference type="Proteomes" id="UP000321337">
    <property type="component" value="Unassembled WGS sequence"/>
</dbReference>
<evidence type="ECO:0000259" key="1">
    <source>
        <dbReference type="Pfam" id="PF22059"/>
    </source>
</evidence>
<dbReference type="GO" id="GO:0016740">
    <property type="term" value="F:transferase activity"/>
    <property type="evidence" value="ECO:0007669"/>
    <property type="project" value="UniProtKB-KW"/>
</dbReference>
<dbReference type="Gene3D" id="3.40.50.2000">
    <property type="entry name" value="Glycogen Phosphorylase B"/>
    <property type="match status" value="1"/>
</dbReference>
<dbReference type="AlphaFoldDB" id="A0A512L6A8"/>
<dbReference type="EMBL" id="BKAD01000010">
    <property type="protein sequence ID" value="GEP30014.1"/>
    <property type="molecule type" value="Genomic_DNA"/>
</dbReference>
<dbReference type="InterPro" id="IPR054299">
    <property type="entry name" value="GumK_N"/>
</dbReference>
<reference evidence="2 3" key="1">
    <citation type="submission" date="2019-07" db="EMBL/GenBank/DDBJ databases">
        <title>Whole genome shotgun sequence of Thiobacillus plumbophilus NBRC 107929.</title>
        <authorList>
            <person name="Hosoyama A."/>
            <person name="Uohara A."/>
            <person name="Ohji S."/>
            <person name="Ichikawa N."/>
        </authorList>
    </citation>
    <scope>NUCLEOTIDE SEQUENCE [LARGE SCALE GENOMIC DNA]</scope>
    <source>
        <strain evidence="2 3">NBRC 107929</strain>
    </source>
</reference>
<keyword evidence="3" id="KW-1185">Reference proteome</keyword>
<gene>
    <name evidence="2" type="primary">gumK</name>
    <name evidence="2" type="ORF">TPL01_11520</name>
</gene>
<dbReference type="Gene3D" id="3.40.50.11010">
    <property type="match status" value="1"/>
</dbReference>
<evidence type="ECO:0000313" key="3">
    <source>
        <dbReference type="Proteomes" id="UP000321337"/>
    </source>
</evidence>